<dbReference type="Pfam" id="PF13391">
    <property type="entry name" value="HNH_2"/>
    <property type="match status" value="1"/>
</dbReference>
<dbReference type="VEuPathDB" id="FungiDB:P175DRAFT_0489183"/>
<evidence type="ECO:0000313" key="2">
    <source>
        <dbReference type="EMBL" id="PTU24016.1"/>
    </source>
</evidence>
<dbReference type="RefSeq" id="XP_040755408.1">
    <property type="nucleotide sequence ID" value="XM_040895720.1"/>
</dbReference>
<gene>
    <name evidence="2" type="ORF">P175DRAFT_0489183</name>
</gene>
<sequence length="106" mass="11709">MAPGPDAADAAFNLSRALDGGDATAIESAMRAYKAHGEYWRRANICHIFPFSLGKNHVQKNSFSDSLSLLWSQDKIEAWKKDHAGHGGTEMCSNMLALNSNAHQYW</sequence>
<evidence type="ECO:0000259" key="1">
    <source>
        <dbReference type="Pfam" id="PF13391"/>
    </source>
</evidence>
<reference evidence="2 3" key="1">
    <citation type="journal article" date="2018" name="Proc. Natl. Acad. Sci. U.S.A.">
        <title>Linking secondary metabolites to gene clusters through genome sequencing of six diverse Aspergillus species.</title>
        <authorList>
            <person name="Kaerboelling I."/>
            <person name="Vesth T.C."/>
            <person name="Frisvad J.C."/>
            <person name="Nybo J.L."/>
            <person name="Theobald S."/>
            <person name="Kuo A."/>
            <person name="Bowyer P."/>
            <person name="Matsuda Y."/>
            <person name="Mondo S."/>
            <person name="Lyhne E.K."/>
            <person name="Kogle M.E."/>
            <person name="Clum A."/>
            <person name="Lipzen A."/>
            <person name="Salamov A."/>
            <person name="Ngan C.Y."/>
            <person name="Daum C."/>
            <person name="Chiniquy J."/>
            <person name="Barry K."/>
            <person name="LaButti K."/>
            <person name="Haridas S."/>
            <person name="Simmons B.A."/>
            <person name="Magnuson J.K."/>
            <person name="Mortensen U.H."/>
            <person name="Larsen T.O."/>
            <person name="Grigoriev I.V."/>
            <person name="Baker S.E."/>
            <person name="Andersen M.R."/>
        </authorList>
    </citation>
    <scope>NUCLEOTIDE SEQUENCE [LARGE SCALE GENOMIC DNA]</scope>
    <source>
        <strain evidence="2 3">IBT 24754</strain>
    </source>
</reference>
<evidence type="ECO:0000313" key="3">
    <source>
        <dbReference type="Proteomes" id="UP000244073"/>
    </source>
</evidence>
<dbReference type="AlphaFoldDB" id="A0A2T5M690"/>
<feature type="domain" description="HNH nuclease" evidence="1">
    <location>
        <begin position="45"/>
        <end position="106"/>
    </location>
</feature>
<proteinExistence type="predicted"/>
<name>A0A2T5M690_9EURO</name>
<dbReference type="InterPro" id="IPR003615">
    <property type="entry name" value="HNH_nuc"/>
</dbReference>
<dbReference type="GeneID" id="63812602"/>
<organism evidence="2 3">
    <name type="scientific">Aspergillus ochraceoroseus IBT 24754</name>
    <dbReference type="NCBI Taxonomy" id="1392256"/>
    <lineage>
        <taxon>Eukaryota</taxon>
        <taxon>Fungi</taxon>
        <taxon>Dikarya</taxon>
        <taxon>Ascomycota</taxon>
        <taxon>Pezizomycotina</taxon>
        <taxon>Eurotiomycetes</taxon>
        <taxon>Eurotiomycetidae</taxon>
        <taxon>Eurotiales</taxon>
        <taxon>Aspergillaceae</taxon>
        <taxon>Aspergillus</taxon>
        <taxon>Aspergillus subgen. Nidulantes</taxon>
    </lineage>
</organism>
<dbReference type="EMBL" id="MSFN02000001">
    <property type="protein sequence ID" value="PTU24016.1"/>
    <property type="molecule type" value="Genomic_DNA"/>
</dbReference>
<dbReference type="Proteomes" id="UP000244073">
    <property type="component" value="Unassembled WGS sequence"/>
</dbReference>
<accession>A0A2T5M690</accession>
<protein>
    <recommendedName>
        <fullName evidence="1">HNH nuclease domain-containing protein</fullName>
    </recommendedName>
</protein>
<comment type="caution">
    <text evidence="2">The sequence shown here is derived from an EMBL/GenBank/DDBJ whole genome shotgun (WGS) entry which is preliminary data.</text>
</comment>